<proteinExistence type="predicted"/>
<evidence type="ECO:0000313" key="2">
    <source>
        <dbReference type="Proteomes" id="UP000076798"/>
    </source>
</evidence>
<keyword evidence="2" id="KW-1185">Reference proteome</keyword>
<reference evidence="1 2" key="1">
    <citation type="journal article" date="2016" name="Mol. Biol. Evol.">
        <title>Comparative Genomics of Early-Diverging Mushroom-Forming Fungi Provides Insights into the Origins of Lignocellulose Decay Capabilities.</title>
        <authorList>
            <person name="Nagy L.G."/>
            <person name="Riley R."/>
            <person name="Tritt A."/>
            <person name="Adam C."/>
            <person name="Daum C."/>
            <person name="Floudas D."/>
            <person name="Sun H."/>
            <person name="Yadav J.S."/>
            <person name="Pangilinan J."/>
            <person name="Larsson K.H."/>
            <person name="Matsuura K."/>
            <person name="Barry K."/>
            <person name="Labutti K."/>
            <person name="Kuo R."/>
            <person name="Ohm R.A."/>
            <person name="Bhattacharya S.S."/>
            <person name="Shirouzu T."/>
            <person name="Yoshinaga Y."/>
            <person name="Martin F.M."/>
            <person name="Grigoriev I.V."/>
            <person name="Hibbett D.S."/>
        </authorList>
    </citation>
    <scope>NUCLEOTIDE SEQUENCE [LARGE SCALE GENOMIC DNA]</scope>
    <source>
        <strain evidence="1 2">HHB10207 ss-3</strain>
    </source>
</reference>
<evidence type="ECO:0000313" key="1">
    <source>
        <dbReference type="EMBL" id="KZT32490.1"/>
    </source>
</evidence>
<name>A0A165XS82_9AGAM</name>
<dbReference type="EMBL" id="KV428327">
    <property type="protein sequence ID" value="KZT32490.1"/>
    <property type="molecule type" value="Genomic_DNA"/>
</dbReference>
<dbReference type="Proteomes" id="UP000076798">
    <property type="component" value="Unassembled WGS sequence"/>
</dbReference>
<gene>
    <name evidence="1" type="ORF">SISSUDRAFT_1066890</name>
</gene>
<dbReference type="AlphaFoldDB" id="A0A165XS82"/>
<protein>
    <submittedName>
        <fullName evidence="1">Uncharacterized protein</fullName>
    </submittedName>
</protein>
<accession>A0A165XS82</accession>
<organism evidence="1 2">
    <name type="scientific">Sistotremastrum suecicum HHB10207 ss-3</name>
    <dbReference type="NCBI Taxonomy" id="1314776"/>
    <lineage>
        <taxon>Eukaryota</taxon>
        <taxon>Fungi</taxon>
        <taxon>Dikarya</taxon>
        <taxon>Basidiomycota</taxon>
        <taxon>Agaricomycotina</taxon>
        <taxon>Agaricomycetes</taxon>
        <taxon>Sistotremastrales</taxon>
        <taxon>Sistotremastraceae</taxon>
        <taxon>Sistotremastrum</taxon>
    </lineage>
</organism>
<sequence>MFAQIAPKVELIHYNMWPEWPRHTYVEHIVNLAKRWCDIPNLKTVEIVGMKATLHGQAYLRYMRPMKGVTNVMRQLEKLKLWECDPVTVDALLKVFEYPALREIHWDGEVEKHVDQLEYLTVNTPSIRPAQLSYIQPSFGHQILQTSLVYLSDSIPSSSVSERGRLCCCFFTLLQVPTKSPFLWTTIMCLWKWNRMAPELVCEVYDHAYAASKDDVGNPTWEWIVLLKVSRHWRKIGIDMSSLWIDMPSHVPPAVRSLILQRRGARPIEYHYRPADEASEELLSDEVAQRVHCVHVAMWRISDFPIDDLMFPLGNEFVDLKHICFHAGPTLISESLEVLSSRMFFRFPREKMTSASFIFSPDCEEPYLHYPTMISDWLFQYDFIETIVVENMGVSAEERHPIEFKIECRLPMTFGSLKRLEFKNCRAQAVSRLFLMVNLPAFEEFWWNSKRIEARFDNDLMFFQVPASESATSHA</sequence>